<feature type="domain" description="Diacylglycerol glucosyltransferase N-terminal" evidence="6">
    <location>
        <begin position="16"/>
        <end position="180"/>
    </location>
</feature>
<evidence type="ECO:0000259" key="6">
    <source>
        <dbReference type="Pfam" id="PF06925"/>
    </source>
</evidence>
<dbReference type="InterPro" id="IPR007235">
    <property type="entry name" value="Glyco_trans_28_C"/>
</dbReference>
<evidence type="ECO:0000313" key="7">
    <source>
        <dbReference type="EMBL" id="MBU3819800.1"/>
    </source>
</evidence>
<dbReference type="EMBL" id="JAHLFH010000113">
    <property type="protein sequence ID" value="MBU3819800.1"/>
    <property type="molecule type" value="Genomic_DNA"/>
</dbReference>
<evidence type="ECO:0000256" key="2">
    <source>
        <dbReference type="ARBA" id="ARBA00006962"/>
    </source>
</evidence>
<organism evidence="7 8">
    <name type="scientific">Candidatus Faecalibacterium intestinavium</name>
    <dbReference type="NCBI Taxonomy" id="2838580"/>
    <lineage>
        <taxon>Bacteria</taxon>
        <taxon>Bacillati</taxon>
        <taxon>Bacillota</taxon>
        <taxon>Clostridia</taxon>
        <taxon>Eubacteriales</taxon>
        <taxon>Oscillospiraceae</taxon>
        <taxon>Faecalibacterium</taxon>
    </lineage>
</organism>
<name>A0A9E2KL01_9FIRM</name>
<proteinExistence type="inferred from homology"/>
<sequence length="374" mass="42184">MKKILLITAMYTGHGHKSISDALVEQFREFPGLEVRVIDGFELLGAYGPRMSKLYGVTTRYASGLWKLSYELSDGDNLFFKTGITGLSSFSLGRFRRLMEEEQPDLIVSVHSLFNGSILRLLRQLGLETPLAVVQADIVNIHKSWCEPGACRTICPTQEAYECSLRHGMPPEKLVKIGFPTRRQFTDWARSHPRPEYDGKRPLRCLMMSGGEGSGNLKRYAESLMTQTDVSLTIICGRNRRMKEALEEAFLPAYQDRMRILGFVTEMQKEMADKDLLIARGSPNSLMEGVVMNLPLIVTGALPGQEQDNPQLIANHNLGVVCEGPEKIPQQIDILLQDHCRQYREIAAAQREYRDLDNAKKIAEYLVGLMETNT</sequence>
<dbReference type="GO" id="GO:0016758">
    <property type="term" value="F:hexosyltransferase activity"/>
    <property type="evidence" value="ECO:0007669"/>
    <property type="project" value="InterPro"/>
</dbReference>
<keyword evidence="3 7" id="KW-0328">Glycosyltransferase</keyword>
<dbReference type="AlphaFoldDB" id="A0A9E2KL01"/>
<dbReference type="Proteomes" id="UP000824178">
    <property type="component" value="Unassembled WGS sequence"/>
</dbReference>
<dbReference type="PANTHER" id="PTHR43025:SF3">
    <property type="entry name" value="MONOGALACTOSYLDIACYLGLYCEROL SYNTHASE 1, CHLOROPLASTIC"/>
    <property type="match status" value="1"/>
</dbReference>
<dbReference type="InterPro" id="IPR050519">
    <property type="entry name" value="Glycosyltransf_28_UgtP"/>
</dbReference>
<evidence type="ECO:0000313" key="8">
    <source>
        <dbReference type="Proteomes" id="UP000824178"/>
    </source>
</evidence>
<reference evidence="7" key="1">
    <citation type="journal article" date="2021" name="PeerJ">
        <title>Extensive microbial diversity within the chicken gut microbiome revealed by metagenomics and culture.</title>
        <authorList>
            <person name="Gilroy R."/>
            <person name="Ravi A."/>
            <person name="Getino M."/>
            <person name="Pursley I."/>
            <person name="Horton D.L."/>
            <person name="Alikhan N.F."/>
            <person name="Baker D."/>
            <person name="Gharbi K."/>
            <person name="Hall N."/>
            <person name="Watson M."/>
            <person name="Adriaenssens E.M."/>
            <person name="Foster-Nyarko E."/>
            <person name="Jarju S."/>
            <person name="Secka A."/>
            <person name="Antonio M."/>
            <person name="Oren A."/>
            <person name="Chaudhuri R.R."/>
            <person name="La Ragione R."/>
            <person name="Hildebrand F."/>
            <person name="Pallen M.J."/>
        </authorList>
    </citation>
    <scope>NUCLEOTIDE SEQUENCE</scope>
    <source>
        <strain evidence="7">742</strain>
    </source>
</reference>
<protein>
    <submittedName>
        <fullName evidence="7">Glycosyltransferase</fullName>
        <ecNumber evidence="7">2.4.-.-</ecNumber>
    </submittedName>
</protein>
<evidence type="ECO:0000256" key="4">
    <source>
        <dbReference type="ARBA" id="ARBA00022679"/>
    </source>
</evidence>
<dbReference type="GO" id="GO:0016020">
    <property type="term" value="C:membrane"/>
    <property type="evidence" value="ECO:0007669"/>
    <property type="project" value="UniProtKB-SubCell"/>
</dbReference>
<dbReference type="InterPro" id="IPR009695">
    <property type="entry name" value="Diacylglyc_glucosyltr_N"/>
</dbReference>
<evidence type="ECO:0000256" key="3">
    <source>
        <dbReference type="ARBA" id="ARBA00022676"/>
    </source>
</evidence>
<dbReference type="Pfam" id="PF04101">
    <property type="entry name" value="Glyco_tran_28_C"/>
    <property type="match status" value="1"/>
</dbReference>
<dbReference type="SUPFAM" id="SSF53756">
    <property type="entry name" value="UDP-Glycosyltransferase/glycogen phosphorylase"/>
    <property type="match status" value="1"/>
</dbReference>
<keyword evidence="4 7" id="KW-0808">Transferase</keyword>
<dbReference type="GO" id="GO:0009247">
    <property type="term" value="P:glycolipid biosynthetic process"/>
    <property type="evidence" value="ECO:0007669"/>
    <property type="project" value="InterPro"/>
</dbReference>
<dbReference type="Pfam" id="PF06925">
    <property type="entry name" value="MGDG_synth"/>
    <property type="match status" value="1"/>
</dbReference>
<evidence type="ECO:0000259" key="5">
    <source>
        <dbReference type="Pfam" id="PF04101"/>
    </source>
</evidence>
<evidence type="ECO:0000256" key="1">
    <source>
        <dbReference type="ARBA" id="ARBA00004370"/>
    </source>
</evidence>
<gene>
    <name evidence="7" type="ORF">H9864_05455</name>
</gene>
<dbReference type="PANTHER" id="PTHR43025">
    <property type="entry name" value="MONOGALACTOSYLDIACYLGLYCEROL SYNTHASE"/>
    <property type="match status" value="1"/>
</dbReference>
<feature type="domain" description="Glycosyl transferase family 28 C-terminal" evidence="5">
    <location>
        <begin position="224"/>
        <end position="352"/>
    </location>
</feature>
<dbReference type="EC" id="2.4.-.-" evidence="7"/>
<comment type="subcellular location">
    <subcellularLocation>
        <location evidence="1">Membrane</location>
    </subcellularLocation>
</comment>
<comment type="similarity">
    <text evidence="2">Belongs to the glycosyltransferase 28 family.</text>
</comment>
<reference evidence="7" key="2">
    <citation type="submission" date="2021-04" db="EMBL/GenBank/DDBJ databases">
        <authorList>
            <person name="Gilroy R."/>
        </authorList>
    </citation>
    <scope>NUCLEOTIDE SEQUENCE</scope>
    <source>
        <strain evidence="7">742</strain>
    </source>
</reference>
<comment type="caution">
    <text evidence="7">The sequence shown here is derived from an EMBL/GenBank/DDBJ whole genome shotgun (WGS) entry which is preliminary data.</text>
</comment>
<accession>A0A9E2KL01</accession>
<dbReference type="Gene3D" id="3.40.50.2000">
    <property type="entry name" value="Glycogen Phosphorylase B"/>
    <property type="match status" value="1"/>
</dbReference>